<sequence>MENRLLFISITLAAFLCYVNGQSAERREWCHLLFNPVNITDLHEGQSRPVLVNYTCIATGEFNVTLRPKHPAIFAVDRVRHVYIASPGNNFGGQFNFSVRGLRLGRSSVVFEATGRFSGDSEWTPSTSLRAVEEYRVLVIRKPEAIYDVFLVILALMLVLTNFGFGCRIDPEIVKAVLKKPIQPAIGFVCQFGIMPPLALGIAKMLQLDGVTGLGLLTIGASAGGGGSNIFTFLFNADISLSIVMTFISTLAALGMTTFWIWALGPLFRSSDGRVYIPVDAVISSLLVVIVPVVIGVITRYYHAKIGDIVNKILRPFVFIFALMLVTVGLYVYLYAFALVTWRIWVASTLLPWIGFTLGGGFALLFRQDKSRIVTIAFETGMQNIQLALFMNRISLGDPEADLANVPVIWYLVMSLVPPFIIAIGVEIKKCVDKRKHGGNVATDDFEADDTKASMDVKQGQINIATIYDEIEVNPAQLELTPGQKRKLTQI</sequence>
<comment type="caution">
    <text evidence="7">The sequence shown here is derived from an EMBL/GenBank/DDBJ whole genome shotgun (WGS) entry which is preliminary data.</text>
</comment>
<dbReference type="InterPro" id="IPR004710">
    <property type="entry name" value="Bilac:Na_transpt"/>
</dbReference>
<reference evidence="7" key="1">
    <citation type="submission" date="2022-03" db="EMBL/GenBank/DDBJ databases">
        <authorList>
            <person name="Martin C."/>
        </authorList>
    </citation>
    <scope>NUCLEOTIDE SEQUENCE</scope>
</reference>
<dbReference type="InterPro" id="IPR002657">
    <property type="entry name" value="BilAc:Na_symport/Acr3"/>
</dbReference>
<keyword evidence="3" id="KW-0812">Transmembrane</keyword>
<organism evidence="7 8">
    <name type="scientific">Owenia fusiformis</name>
    <name type="common">Polychaete worm</name>
    <dbReference type="NCBI Taxonomy" id="6347"/>
    <lineage>
        <taxon>Eukaryota</taxon>
        <taxon>Metazoa</taxon>
        <taxon>Spiralia</taxon>
        <taxon>Lophotrochozoa</taxon>
        <taxon>Annelida</taxon>
        <taxon>Polychaeta</taxon>
        <taxon>Sedentaria</taxon>
        <taxon>Canalipalpata</taxon>
        <taxon>Sabellida</taxon>
        <taxon>Oweniida</taxon>
        <taxon>Oweniidae</taxon>
        <taxon>Owenia</taxon>
    </lineage>
</organism>
<keyword evidence="4" id="KW-0769">Symport</keyword>
<dbReference type="Gene3D" id="1.20.1530.20">
    <property type="match status" value="1"/>
</dbReference>
<dbReference type="InterPro" id="IPR038770">
    <property type="entry name" value="Na+/solute_symporter_sf"/>
</dbReference>
<evidence type="ECO:0000256" key="5">
    <source>
        <dbReference type="ARBA" id="ARBA00022989"/>
    </source>
</evidence>
<evidence type="ECO:0000256" key="3">
    <source>
        <dbReference type="ARBA" id="ARBA00022692"/>
    </source>
</evidence>
<evidence type="ECO:0000256" key="6">
    <source>
        <dbReference type="ARBA" id="ARBA00023136"/>
    </source>
</evidence>
<proteinExistence type="inferred from homology"/>
<evidence type="ECO:0000313" key="8">
    <source>
        <dbReference type="Proteomes" id="UP000749559"/>
    </source>
</evidence>
<keyword evidence="5" id="KW-1133">Transmembrane helix</keyword>
<dbReference type="OrthoDB" id="203097at2759"/>
<evidence type="ECO:0000313" key="7">
    <source>
        <dbReference type="EMBL" id="CAH1798841.1"/>
    </source>
</evidence>
<dbReference type="AlphaFoldDB" id="A0A8J1TCW3"/>
<dbReference type="PANTHER" id="PTHR10361">
    <property type="entry name" value="SODIUM-BILE ACID COTRANSPORTER"/>
    <property type="match status" value="1"/>
</dbReference>
<keyword evidence="6" id="KW-0472">Membrane</keyword>
<protein>
    <submittedName>
        <fullName evidence="7">Uncharacterized protein</fullName>
    </submittedName>
</protein>
<comment type="similarity">
    <text evidence="2">Belongs to the bile acid:sodium symporter (BASS) (TC 2.A.28) family.</text>
</comment>
<dbReference type="GO" id="GO:0016020">
    <property type="term" value="C:membrane"/>
    <property type="evidence" value="ECO:0007669"/>
    <property type="project" value="UniProtKB-SubCell"/>
</dbReference>
<accession>A0A8J1TCW3</accession>
<evidence type="ECO:0000256" key="2">
    <source>
        <dbReference type="ARBA" id="ARBA00006528"/>
    </source>
</evidence>
<gene>
    <name evidence="7" type="ORF">OFUS_LOCUS22924</name>
</gene>
<dbReference type="Pfam" id="PF01758">
    <property type="entry name" value="SBF"/>
    <property type="match status" value="1"/>
</dbReference>
<name>A0A8J1TCW3_OWEFU</name>
<dbReference type="GO" id="GO:0015293">
    <property type="term" value="F:symporter activity"/>
    <property type="evidence" value="ECO:0007669"/>
    <property type="project" value="UniProtKB-KW"/>
</dbReference>
<dbReference type="EMBL" id="CAIIXF020000011">
    <property type="protein sequence ID" value="CAH1798841.1"/>
    <property type="molecule type" value="Genomic_DNA"/>
</dbReference>
<dbReference type="PANTHER" id="PTHR10361:SF28">
    <property type="entry name" value="P3 PROTEIN-RELATED"/>
    <property type="match status" value="1"/>
</dbReference>
<evidence type="ECO:0000256" key="4">
    <source>
        <dbReference type="ARBA" id="ARBA00022847"/>
    </source>
</evidence>
<keyword evidence="4" id="KW-0813">Transport</keyword>
<evidence type="ECO:0000256" key="1">
    <source>
        <dbReference type="ARBA" id="ARBA00004141"/>
    </source>
</evidence>
<keyword evidence="8" id="KW-1185">Reference proteome</keyword>
<comment type="subcellular location">
    <subcellularLocation>
        <location evidence="1">Membrane</location>
        <topology evidence="1">Multi-pass membrane protein</topology>
    </subcellularLocation>
</comment>
<dbReference type="Proteomes" id="UP000749559">
    <property type="component" value="Unassembled WGS sequence"/>
</dbReference>